<feature type="domain" description="Fibronectin type-III" evidence="2">
    <location>
        <begin position="503"/>
        <end position="594"/>
    </location>
</feature>
<name>A0ABD0VVN5_UMBPY</name>
<evidence type="ECO:0000313" key="4">
    <source>
        <dbReference type="Proteomes" id="UP001557470"/>
    </source>
</evidence>
<dbReference type="Pfam" id="PF00041">
    <property type="entry name" value="fn3"/>
    <property type="match status" value="7"/>
</dbReference>
<feature type="domain" description="Fibronectin type-III" evidence="2">
    <location>
        <begin position="414"/>
        <end position="502"/>
    </location>
</feature>
<reference evidence="3 4" key="1">
    <citation type="submission" date="2024-06" db="EMBL/GenBank/DDBJ databases">
        <authorList>
            <person name="Pan Q."/>
            <person name="Wen M."/>
            <person name="Jouanno E."/>
            <person name="Zahm M."/>
            <person name="Klopp C."/>
            <person name="Cabau C."/>
            <person name="Louis A."/>
            <person name="Berthelot C."/>
            <person name="Parey E."/>
            <person name="Roest Crollius H."/>
            <person name="Montfort J."/>
            <person name="Robinson-Rechavi M."/>
            <person name="Bouchez O."/>
            <person name="Lampietro C."/>
            <person name="Lopez Roques C."/>
            <person name="Donnadieu C."/>
            <person name="Postlethwait J."/>
            <person name="Bobe J."/>
            <person name="Verreycken H."/>
            <person name="Guiguen Y."/>
        </authorList>
    </citation>
    <scope>NUCLEOTIDE SEQUENCE [LARGE SCALE GENOMIC DNA]</scope>
    <source>
        <strain evidence="3">Up_M1</strain>
        <tissue evidence="3">Testis</tissue>
    </source>
</reference>
<dbReference type="InterPro" id="IPR050991">
    <property type="entry name" value="ECM_Regulatory_Proteins"/>
</dbReference>
<dbReference type="InterPro" id="IPR003961">
    <property type="entry name" value="FN3_dom"/>
</dbReference>
<evidence type="ECO:0000259" key="2">
    <source>
        <dbReference type="PROSITE" id="PS50853"/>
    </source>
</evidence>
<proteinExistence type="predicted"/>
<dbReference type="SUPFAM" id="SSF49265">
    <property type="entry name" value="Fibronectin type III"/>
    <property type="match status" value="5"/>
</dbReference>
<dbReference type="PANTHER" id="PTHR46708:SF2">
    <property type="entry name" value="FIBRONECTIN TYPE-III DOMAIN-CONTAINING PROTEIN"/>
    <property type="match status" value="1"/>
</dbReference>
<accession>A0ABD0VVN5</accession>
<keyword evidence="4" id="KW-1185">Reference proteome</keyword>
<dbReference type="CDD" id="cd00063">
    <property type="entry name" value="FN3"/>
    <property type="match status" value="7"/>
</dbReference>
<dbReference type="Proteomes" id="UP001557470">
    <property type="component" value="Unassembled WGS sequence"/>
</dbReference>
<dbReference type="AlphaFoldDB" id="A0ABD0VVN5"/>
<comment type="caution">
    <text evidence="3">The sequence shown here is derived from an EMBL/GenBank/DDBJ whole genome shotgun (WGS) entry which is preliminary data.</text>
</comment>
<dbReference type="EMBL" id="JAGEUA010000152">
    <property type="protein sequence ID" value="KAL0961579.1"/>
    <property type="molecule type" value="Genomic_DNA"/>
</dbReference>
<sequence>MLLPAPDQLTVDSVDTTSATVIWNQPPGFDQTHHHHQISYQCQGTEPHITTTSSTSILLSDLKPATKYSVTVCTVMDDGKKSQLVTTTLTTSLPAPDQLTVGLYITLSDLKPDTEYSVTVCTVLDNGKKSQLVTTTLTTSLPAPDQLTVDAVDATSATVIWNQPPGLDQTHHHYQISYQCQGTEPNITTTSSPSITLSDLKPATEYSVTVCTVLDNGKKSLMVLTTLNTMLPAPDQLTVDSVDTTSATVIWNQPPGLDQTHHHYQISYQCPGTEPHITTTSSPSITLSDLKPATEYSVTVCTVMDNRVQSNLVSTILTTEVPAPVDLNIEDVKCTSLTVKWTTGLGLNQITHHFLISYCSPGNKTKTVNTEYCYRTLSDLQPGTQYTIRVSTVLNNGLQSKPVSEDICTVLPAPDQLTVDSVDAKSATVIWNQPPGLDQTHHHYQISYQCPGTEPHISTTSSPSITLSDLKPATEYTVTVCTVMDNGKKSQVVTTTLNTSLPAPDQLTVDSVDTTSATVIWNQPPGLDQTHHQYQISYQCPETEPHITTTSSPSITLSDLKPATEYSVTVCTVKDNVQPGPTVSTTFMTEVPPPCDLTIEDLKSTLLTVRWTNDLGLDGTCQHSLISYCSPGKEPTLVITKYCSRTLSDLQPGTQYTISVSTVLNNGLQSKPVSEDICTGKRTEPIHCKKCHSGIFLVLLRKRQWLFLR</sequence>
<dbReference type="InterPro" id="IPR013783">
    <property type="entry name" value="Ig-like_fold"/>
</dbReference>
<evidence type="ECO:0000256" key="1">
    <source>
        <dbReference type="ARBA" id="ARBA00022737"/>
    </source>
</evidence>
<feature type="domain" description="Fibronectin type-III" evidence="2">
    <location>
        <begin position="234"/>
        <end position="322"/>
    </location>
</feature>
<protein>
    <recommendedName>
        <fullName evidence="2">Fibronectin type-III domain-containing protein</fullName>
    </recommendedName>
</protein>
<dbReference type="PROSITE" id="PS50853">
    <property type="entry name" value="FN3"/>
    <property type="match status" value="6"/>
</dbReference>
<dbReference type="SMART" id="SM00060">
    <property type="entry name" value="FN3"/>
    <property type="match status" value="7"/>
</dbReference>
<feature type="domain" description="Fibronectin type-III" evidence="2">
    <location>
        <begin position="323"/>
        <end position="413"/>
    </location>
</feature>
<keyword evidence="1" id="KW-0677">Repeat</keyword>
<feature type="domain" description="Fibronectin type-III" evidence="2">
    <location>
        <begin position="143"/>
        <end position="233"/>
    </location>
</feature>
<gene>
    <name evidence="3" type="ORF">UPYG_G00355000</name>
</gene>
<evidence type="ECO:0000313" key="3">
    <source>
        <dbReference type="EMBL" id="KAL0961579.1"/>
    </source>
</evidence>
<dbReference type="Gene3D" id="2.60.40.10">
    <property type="entry name" value="Immunoglobulins"/>
    <property type="match status" value="8"/>
</dbReference>
<organism evidence="3 4">
    <name type="scientific">Umbra pygmaea</name>
    <name type="common">Eastern mudminnow</name>
    <dbReference type="NCBI Taxonomy" id="75934"/>
    <lineage>
        <taxon>Eukaryota</taxon>
        <taxon>Metazoa</taxon>
        <taxon>Chordata</taxon>
        <taxon>Craniata</taxon>
        <taxon>Vertebrata</taxon>
        <taxon>Euteleostomi</taxon>
        <taxon>Actinopterygii</taxon>
        <taxon>Neopterygii</taxon>
        <taxon>Teleostei</taxon>
        <taxon>Protacanthopterygii</taxon>
        <taxon>Esociformes</taxon>
        <taxon>Umbridae</taxon>
        <taxon>Umbra</taxon>
    </lineage>
</organism>
<feature type="domain" description="Fibronectin type-III" evidence="2">
    <location>
        <begin position="5"/>
        <end position="95"/>
    </location>
</feature>
<dbReference type="InterPro" id="IPR036116">
    <property type="entry name" value="FN3_sf"/>
</dbReference>
<dbReference type="PANTHER" id="PTHR46708">
    <property type="entry name" value="TENASCIN"/>
    <property type="match status" value="1"/>
</dbReference>